<dbReference type="PANTHER" id="PTHR37304:SF1">
    <property type="entry name" value="MEMBRANE PROTEIN"/>
    <property type="match status" value="1"/>
</dbReference>
<dbReference type="eggNOG" id="COG2155">
    <property type="taxonomic scope" value="Bacteria"/>
</dbReference>
<comment type="caution">
    <text evidence="2">The sequence shown here is derived from an EMBL/GenBank/DDBJ whole genome shotgun (WGS) entry which is preliminary data.</text>
</comment>
<dbReference type="STRING" id="857293.CAAU_0559"/>
<name>I7KSP6_9CLOT</name>
<dbReference type="PANTHER" id="PTHR37304">
    <property type="entry name" value="MEMBRANE PROTEIN-RELATED"/>
    <property type="match status" value="1"/>
</dbReference>
<protein>
    <submittedName>
        <fullName evidence="2">DUF378 domain-containing protein</fullName>
    </submittedName>
</protein>
<evidence type="ECO:0000313" key="3">
    <source>
        <dbReference type="Proteomes" id="UP000007652"/>
    </source>
</evidence>
<dbReference type="AlphaFoldDB" id="I7KSP6"/>
<proteinExistence type="predicted"/>
<accession>I7KSP6</accession>
<dbReference type="EMBL" id="CAKP01000023">
    <property type="protein sequence ID" value="CCJ32643.1"/>
    <property type="molecule type" value="Genomic_DNA"/>
</dbReference>
<feature type="transmembrane region" description="Helical" evidence="1">
    <location>
        <begin position="7"/>
        <end position="27"/>
    </location>
</feature>
<dbReference type="RefSeq" id="WP_008907923.1">
    <property type="nucleotide sequence ID" value="NZ_CAKP01000023.1"/>
</dbReference>
<evidence type="ECO:0000313" key="2">
    <source>
        <dbReference type="EMBL" id="CCJ32643.1"/>
    </source>
</evidence>
<organism evidence="2 3">
    <name type="scientific">Caloramator australicus RC3</name>
    <dbReference type="NCBI Taxonomy" id="857293"/>
    <lineage>
        <taxon>Bacteria</taxon>
        <taxon>Bacillati</taxon>
        <taxon>Bacillota</taxon>
        <taxon>Clostridia</taxon>
        <taxon>Eubacteriales</taxon>
        <taxon>Clostridiaceae</taxon>
        <taxon>Caloramator</taxon>
    </lineage>
</organism>
<evidence type="ECO:0000256" key="1">
    <source>
        <dbReference type="SAM" id="Phobius"/>
    </source>
</evidence>
<sequence>MKKLYPIAFALVLIGALNWGLVGFFKFDLVAALFGGAEALLSRIIYALVGLSGLIVIYKELVKK</sequence>
<dbReference type="Pfam" id="PF04070">
    <property type="entry name" value="DUF378"/>
    <property type="match status" value="1"/>
</dbReference>
<reference evidence="2 3" key="1">
    <citation type="journal article" date="2011" name="J. Bacteriol.">
        <title>Draft genome sequence of Caloramator australicus strain RC3T, a thermoanaerobe from the Great Artesian Basin of Australia.</title>
        <authorList>
            <person name="Ogg C.D."/>
            <person name="Patel B.K.C."/>
        </authorList>
    </citation>
    <scope>NUCLEOTIDE SEQUENCE [LARGE SCALE GENOMIC DNA]</scope>
    <source>
        <strain evidence="2 3">RC3</strain>
    </source>
</reference>
<feature type="transmembrane region" description="Helical" evidence="1">
    <location>
        <begin position="39"/>
        <end position="58"/>
    </location>
</feature>
<dbReference type="OrthoDB" id="9812136at2"/>
<keyword evidence="1" id="KW-0812">Transmembrane</keyword>
<dbReference type="Proteomes" id="UP000007652">
    <property type="component" value="Unassembled WGS sequence"/>
</dbReference>
<keyword evidence="1" id="KW-0472">Membrane</keyword>
<keyword evidence="3" id="KW-1185">Reference proteome</keyword>
<dbReference type="InterPro" id="IPR007211">
    <property type="entry name" value="DUF378"/>
</dbReference>
<keyword evidence="1" id="KW-1133">Transmembrane helix</keyword>
<gene>
    <name evidence="2" type="ORF">CAAU_0559</name>
</gene>